<dbReference type="KEGG" id="cyu:UCYN_01080"/>
<dbReference type="AlphaFoldDB" id="D3EN11"/>
<proteinExistence type="predicted"/>
<dbReference type="EMBL" id="CP001842">
    <property type="protein sequence ID" value="ADB94861.1"/>
    <property type="molecule type" value="Genomic_DNA"/>
</dbReference>
<evidence type="ECO:0000313" key="1">
    <source>
        <dbReference type="EMBL" id="ADB94861.1"/>
    </source>
</evidence>
<dbReference type="HOGENOM" id="CLU_3416680_0_0_3"/>
<evidence type="ECO:0000313" key="2">
    <source>
        <dbReference type="Proteomes" id="UP000001405"/>
    </source>
</evidence>
<keyword evidence="2" id="KW-1185">Reference proteome</keyword>
<name>D3EN11_ATETH</name>
<accession>D3EN11</accession>
<sequence>MRKESIDHSTINDSKYARDVSLVLET</sequence>
<organism evidence="2">
    <name type="scientific">Atelocyanobacterium thalassa (isolate ALOHA)</name>
    <dbReference type="NCBI Taxonomy" id="1453429"/>
    <lineage>
        <taxon>Bacteria</taxon>
        <taxon>Bacillati</taxon>
        <taxon>Cyanobacteriota</taxon>
        <taxon>Cyanophyceae</taxon>
        <taxon>Oscillatoriophycideae</taxon>
        <taxon>Chroococcales</taxon>
        <taxon>Aphanothecaceae</taxon>
        <taxon>Candidatus Atelocyanobacterium</taxon>
        <taxon>Candidatus Atelocyanobacterium thalassae</taxon>
    </lineage>
</organism>
<protein>
    <submittedName>
        <fullName evidence="1">Uncharacterized protein</fullName>
    </submittedName>
</protein>
<reference evidence="1 2" key="1">
    <citation type="journal article" date="2010" name="Nature">
        <title>Metabolic streamlining in an open-ocean nitrogen-fixing cyanobacterium.</title>
        <authorList>
            <person name="Tripp H.J."/>
            <person name="Bench S.R."/>
            <person name="Turk K.A."/>
            <person name="Foster R.A."/>
            <person name="Desany B.A."/>
            <person name="Niazi F."/>
            <person name="Affourtit J.P."/>
            <person name="Zehr J.P."/>
        </authorList>
    </citation>
    <scope>NUCLEOTIDE SEQUENCE [LARGE SCALE GENOMIC DNA]</scope>
    <source>
        <strain evidence="2">ALOHA</strain>
    </source>
</reference>
<dbReference type="STRING" id="1453429.UCYN_01080"/>
<gene>
    <name evidence="1" type="ordered locus">UCYN_01080</name>
</gene>
<dbReference type="Proteomes" id="UP000001405">
    <property type="component" value="Chromosome"/>
</dbReference>